<dbReference type="OrthoDB" id="2629110at2"/>
<feature type="transmembrane region" description="Helical" evidence="1">
    <location>
        <begin position="6"/>
        <end position="23"/>
    </location>
</feature>
<keyword evidence="1" id="KW-1133">Transmembrane helix</keyword>
<evidence type="ECO:0000256" key="1">
    <source>
        <dbReference type="SAM" id="Phobius"/>
    </source>
</evidence>
<protein>
    <submittedName>
        <fullName evidence="2">Uncharacterized protein</fullName>
    </submittedName>
</protein>
<feature type="transmembrane region" description="Helical" evidence="1">
    <location>
        <begin position="44"/>
        <end position="71"/>
    </location>
</feature>
<keyword evidence="1" id="KW-0812">Transmembrane</keyword>
<accession>A0A370GIF2</accession>
<reference evidence="2 3" key="1">
    <citation type="submission" date="2018-07" db="EMBL/GenBank/DDBJ databases">
        <title>Genomic Encyclopedia of Type Strains, Phase IV (KMG-IV): sequencing the most valuable type-strain genomes for metagenomic binning, comparative biology and taxonomic classification.</title>
        <authorList>
            <person name="Goeker M."/>
        </authorList>
    </citation>
    <scope>NUCLEOTIDE SEQUENCE [LARGE SCALE GENOMIC DNA]</scope>
    <source>
        <strain evidence="2 3">DSM 25281</strain>
    </source>
</reference>
<dbReference type="RefSeq" id="WP_114745565.1">
    <property type="nucleotide sequence ID" value="NZ_QQAY01000005.1"/>
</dbReference>
<feature type="transmembrane region" description="Helical" evidence="1">
    <location>
        <begin position="77"/>
        <end position="97"/>
    </location>
</feature>
<organism evidence="2 3">
    <name type="scientific">Falsibacillus pallidus</name>
    <dbReference type="NCBI Taxonomy" id="493781"/>
    <lineage>
        <taxon>Bacteria</taxon>
        <taxon>Bacillati</taxon>
        <taxon>Bacillota</taxon>
        <taxon>Bacilli</taxon>
        <taxon>Bacillales</taxon>
        <taxon>Bacillaceae</taxon>
        <taxon>Falsibacillus</taxon>
    </lineage>
</organism>
<evidence type="ECO:0000313" key="3">
    <source>
        <dbReference type="Proteomes" id="UP000255326"/>
    </source>
</evidence>
<sequence>MSSILLIGFVGVMLVLIFKRPLTNQVGKDNRFVHKLRNAEWFQNHWLSGLFLFGLNAVLFFAAILLIYLLMKLMIPFLHLFVMFIAVGASIYFWILIHKAWSGSRKNRLKMSAVGSSFYLVLTIVFVFWLKNLKPAYPGDDMFMASIGLVIAIIVTSVAFLTCFVITGFSKGKTVNG</sequence>
<name>A0A370GIF2_9BACI</name>
<comment type="caution">
    <text evidence="2">The sequence shown here is derived from an EMBL/GenBank/DDBJ whole genome shotgun (WGS) entry which is preliminary data.</text>
</comment>
<dbReference type="AlphaFoldDB" id="A0A370GIF2"/>
<evidence type="ECO:0000313" key="2">
    <source>
        <dbReference type="EMBL" id="RDI42164.1"/>
    </source>
</evidence>
<gene>
    <name evidence="2" type="ORF">DFR59_1053</name>
</gene>
<keyword evidence="1" id="KW-0472">Membrane</keyword>
<keyword evidence="3" id="KW-1185">Reference proteome</keyword>
<feature type="transmembrane region" description="Helical" evidence="1">
    <location>
        <begin position="142"/>
        <end position="169"/>
    </location>
</feature>
<feature type="transmembrane region" description="Helical" evidence="1">
    <location>
        <begin position="109"/>
        <end position="130"/>
    </location>
</feature>
<dbReference type="Proteomes" id="UP000255326">
    <property type="component" value="Unassembled WGS sequence"/>
</dbReference>
<proteinExistence type="predicted"/>
<dbReference type="EMBL" id="QQAY01000005">
    <property type="protein sequence ID" value="RDI42164.1"/>
    <property type="molecule type" value="Genomic_DNA"/>
</dbReference>